<dbReference type="Gene3D" id="3.30.1460.30">
    <property type="entry name" value="YgaC/TfoX-N like chaperone"/>
    <property type="match status" value="1"/>
</dbReference>
<name>A0ABS8P5N3_9PSEU</name>
<comment type="caution">
    <text evidence="1">The sequence shown here is derived from an EMBL/GenBank/DDBJ whole genome shotgun (WGS) entry which is preliminary data.</text>
</comment>
<protein>
    <submittedName>
        <fullName evidence="1">TfoX/Sxy family protein</fullName>
    </submittedName>
</protein>
<keyword evidence="2" id="KW-1185">Reference proteome</keyword>
<dbReference type="RefSeq" id="WP_230731840.1">
    <property type="nucleotide sequence ID" value="NZ_JAJNDB010000001.1"/>
</dbReference>
<sequence length="109" mass="11490">MDPEECFAGVVAALRDRPGVAPSDPTRRAFGADALTVHGSIFAMLRDAALVVKLPAPRVSALIAAGDGAPFGAGRGRPMKEWVAVPAVDPERWLALAEEAWAFVGPRQE</sequence>
<dbReference type="SUPFAM" id="SSF159894">
    <property type="entry name" value="YgaC/TfoX-N like"/>
    <property type="match status" value="1"/>
</dbReference>
<organism evidence="1 2">
    <name type="scientific">Actinomycetospora endophytica</name>
    <dbReference type="NCBI Taxonomy" id="2291215"/>
    <lineage>
        <taxon>Bacteria</taxon>
        <taxon>Bacillati</taxon>
        <taxon>Actinomycetota</taxon>
        <taxon>Actinomycetes</taxon>
        <taxon>Pseudonocardiales</taxon>
        <taxon>Pseudonocardiaceae</taxon>
        <taxon>Actinomycetospora</taxon>
    </lineage>
</organism>
<reference evidence="1 2" key="1">
    <citation type="submission" date="2021-11" db="EMBL/GenBank/DDBJ databases">
        <title>Draft genome sequence of Actinomycetospora sp. SF1 isolated from the rhizosphere soil.</title>
        <authorList>
            <person name="Duangmal K."/>
            <person name="Chantavorakit T."/>
        </authorList>
    </citation>
    <scope>NUCLEOTIDE SEQUENCE [LARGE SCALE GENOMIC DNA]</scope>
    <source>
        <strain evidence="1 2">TBRC 5722</strain>
    </source>
</reference>
<gene>
    <name evidence="1" type="ORF">LQ327_09260</name>
</gene>
<dbReference type="EMBL" id="JAJNDB010000001">
    <property type="protein sequence ID" value="MCD2193570.1"/>
    <property type="molecule type" value="Genomic_DNA"/>
</dbReference>
<dbReference type="Proteomes" id="UP001199469">
    <property type="component" value="Unassembled WGS sequence"/>
</dbReference>
<accession>A0ABS8P5N3</accession>
<evidence type="ECO:0000313" key="2">
    <source>
        <dbReference type="Proteomes" id="UP001199469"/>
    </source>
</evidence>
<evidence type="ECO:0000313" key="1">
    <source>
        <dbReference type="EMBL" id="MCD2193570.1"/>
    </source>
</evidence>
<proteinExistence type="predicted"/>